<evidence type="ECO:0000313" key="3">
    <source>
        <dbReference type="EMBL" id="VDL66040.1"/>
    </source>
</evidence>
<reference evidence="5" key="1">
    <citation type="submission" date="2017-02" db="UniProtKB">
        <authorList>
            <consortium name="WormBaseParasite"/>
        </authorList>
    </citation>
    <scope>IDENTIFICATION</scope>
</reference>
<dbReference type="WBParaSite" id="NBR_0000245001-mRNA-1">
    <property type="protein sequence ID" value="NBR_0000245001-mRNA-1"/>
    <property type="gene ID" value="NBR_0000245001"/>
</dbReference>
<dbReference type="STRING" id="27835.A0A0N4XIU8"/>
<keyword evidence="4" id="KW-1185">Reference proteome</keyword>
<evidence type="ECO:0000256" key="1">
    <source>
        <dbReference type="SAM" id="Coils"/>
    </source>
</evidence>
<dbReference type="Proteomes" id="UP000271162">
    <property type="component" value="Unassembled WGS sequence"/>
</dbReference>
<accession>A0A0N4XIU8</accession>
<gene>
    <name evidence="3" type="ORF">NBR_LOCUS2451</name>
</gene>
<reference evidence="3 4" key="2">
    <citation type="submission" date="2018-11" db="EMBL/GenBank/DDBJ databases">
        <authorList>
            <consortium name="Pathogen Informatics"/>
        </authorList>
    </citation>
    <scope>NUCLEOTIDE SEQUENCE [LARGE SCALE GENOMIC DNA]</scope>
</reference>
<feature type="compositionally biased region" description="Basic and acidic residues" evidence="2">
    <location>
        <begin position="42"/>
        <end position="54"/>
    </location>
</feature>
<feature type="region of interest" description="Disordered" evidence="2">
    <location>
        <begin position="42"/>
        <end position="70"/>
    </location>
</feature>
<evidence type="ECO:0000313" key="4">
    <source>
        <dbReference type="Proteomes" id="UP000271162"/>
    </source>
</evidence>
<feature type="coiled-coil region" evidence="1">
    <location>
        <begin position="6"/>
        <end position="33"/>
    </location>
</feature>
<protein>
    <submittedName>
        <fullName evidence="5">GTD-binding domain-containing protein</fullName>
    </submittedName>
</protein>
<organism evidence="5">
    <name type="scientific">Nippostrongylus brasiliensis</name>
    <name type="common">Rat hookworm</name>
    <dbReference type="NCBI Taxonomy" id="27835"/>
    <lineage>
        <taxon>Eukaryota</taxon>
        <taxon>Metazoa</taxon>
        <taxon>Ecdysozoa</taxon>
        <taxon>Nematoda</taxon>
        <taxon>Chromadorea</taxon>
        <taxon>Rhabditida</taxon>
        <taxon>Rhabditina</taxon>
        <taxon>Rhabditomorpha</taxon>
        <taxon>Strongyloidea</taxon>
        <taxon>Heligmosomidae</taxon>
        <taxon>Nippostrongylus</taxon>
    </lineage>
</organism>
<keyword evidence="1" id="KW-0175">Coiled coil</keyword>
<sequence>MSLEAYEDSGEESQRVEHELEQVEEAIKRWDQMRAVLEMYDEHHRESASCDERAGSVGGSREYSDGEPSDEDRLVMACRLDSAGEESHSSNESDVADDAVEGDFGTVARYSPIAIQTA</sequence>
<dbReference type="EMBL" id="UYSL01002802">
    <property type="protein sequence ID" value="VDL66040.1"/>
    <property type="molecule type" value="Genomic_DNA"/>
</dbReference>
<evidence type="ECO:0000256" key="2">
    <source>
        <dbReference type="SAM" id="MobiDB-lite"/>
    </source>
</evidence>
<proteinExistence type="predicted"/>
<name>A0A0N4XIU8_NIPBR</name>
<dbReference type="AlphaFoldDB" id="A0A0N4XIU8"/>
<evidence type="ECO:0000313" key="5">
    <source>
        <dbReference type="WBParaSite" id="NBR_0000245001-mRNA-1"/>
    </source>
</evidence>